<keyword evidence="3" id="KW-1185">Reference proteome</keyword>
<name>A0A9W6P0X7_9PSEU</name>
<sequence length="261" mass="27889">MTGTLAVPGGPVLAYEDVGDGPPIVFSHGLFMDRTMFAPQVEALSAAHRCVTWDERGHGDTVWSGPFDYWDSARDLLGLLDHLGLDRVVHVGMSQGGILGQRAAVLAPQRFAGIVLLDTQAGPTLAEGAARFTALTERWVDHGPDEHTLTWVADLILGPGVAHEPWKRRWRRADPVGLREAVRTLVSRDDFTDRLGEITPPVLVVHGSADASTPLDRAEGLVAGVADSRGLVVVDGAPHAANLSHPQQVTEALAAFMAEVS</sequence>
<comment type="caution">
    <text evidence="2">The sequence shown here is derived from an EMBL/GenBank/DDBJ whole genome shotgun (WGS) entry which is preliminary data.</text>
</comment>
<reference evidence="2" key="1">
    <citation type="journal article" date="2014" name="Int. J. Syst. Evol. Microbiol.">
        <title>Complete genome sequence of Corynebacterium casei LMG S-19264T (=DSM 44701T), isolated from a smear-ripened cheese.</title>
        <authorList>
            <consortium name="US DOE Joint Genome Institute (JGI-PGF)"/>
            <person name="Walter F."/>
            <person name="Albersmeier A."/>
            <person name="Kalinowski J."/>
            <person name="Ruckert C."/>
        </authorList>
    </citation>
    <scope>NUCLEOTIDE SEQUENCE</scope>
    <source>
        <strain evidence="2">VKM Ac-1069</strain>
    </source>
</reference>
<dbReference type="PANTHER" id="PTHR43433">
    <property type="entry name" value="HYDROLASE, ALPHA/BETA FOLD FAMILY PROTEIN"/>
    <property type="match status" value="1"/>
</dbReference>
<accession>A0A9W6P0X7</accession>
<dbReference type="PRINTS" id="PR00111">
    <property type="entry name" value="ABHYDROLASE"/>
</dbReference>
<dbReference type="Pfam" id="PF00561">
    <property type="entry name" value="Abhydrolase_1"/>
    <property type="match status" value="1"/>
</dbReference>
<dbReference type="SUPFAM" id="SSF53474">
    <property type="entry name" value="alpha/beta-Hydrolases"/>
    <property type="match status" value="1"/>
</dbReference>
<dbReference type="RefSeq" id="WP_051738308.1">
    <property type="nucleotide sequence ID" value="NZ_BAAAUZ010000075.1"/>
</dbReference>
<evidence type="ECO:0000313" key="2">
    <source>
        <dbReference type="EMBL" id="GLL15840.1"/>
    </source>
</evidence>
<dbReference type="InterPro" id="IPR029058">
    <property type="entry name" value="AB_hydrolase_fold"/>
</dbReference>
<dbReference type="Gene3D" id="3.40.50.1820">
    <property type="entry name" value="alpha/beta hydrolase"/>
    <property type="match status" value="1"/>
</dbReference>
<dbReference type="InterPro" id="IPR000073">
    <property type="entry name" value="AB_hydrolase_1"/>
</dbReference>
<dbReference type="Proteomes" id="UP001143463">
    <property type="component" value="Unassembled WGS sequence"/>
</dbReference>
<evidence type="ECO:0000313" key="3">
    <source>
        <dbReference type="Proteomes" id="UP001143463"/>
    </source>
</evidence>
<dbReference type="EMBL" id="BSFQ01000057">
    <property type="protein sequence ID" value="GLL15840.1"/>
    <property type="molecule type" value="Genomic_DNA"/>
</dbReference>
<keyword evidence="2" id="KW-0378">Hydrolase</keyword>
<protein>
    <submittedName>
        <fullName evidence="2">Alpha/beta hydrolase</fullName>
    </submittedName>
</protein>
<dbReference type="InterPro" id="IPR050471">
    <property type="entry name" value="AB_hydrolase"/>
</dbReference>
<dbReference type="GO" id="GO:0016787">
    <property type="term" value="F:hydrolase activity"/>
    <property type="evidence" value="ECO:0007669"/>
    <property type="project" value="UniProtKB-KW"/>
</dbReference>
<feature type="domain" description="AB hydrolase-1" evidence="1">
    <location>
        <begin position="22"/>
        <end position="246"/>
    </location>
</feature>
<organism evidence="2 3">
    <name type="scientific">Pseudonocardia halophobica</name>
    <dbReference type="NCBI Taxonomy" id="29401"/>
    <lineage>
        <taxon>Bacteria</taxon>
        <taxon>Bacillati</taxon>
        <taxon>Actinomycetota</taxon>
        <taxon>Actinomycetes</taxon>
        <taxon>Pseudonocardiales</taxon>
        <taxon>Pseudonocardiaceae</taxon>
        <taxon>Pseudonocardia</taxon>
    </lineage>
</organism>
<gene>
    <name evidence="2" type="ORF">GCM10017577_69940</name>
</gene>
<proteinExistence type="predicted"/>
<reference evidence="2" key="2">
    <citation type="submission" date="2023-01" db="EMBL/GenBank/DDBJ databases">
        <authorList>
            <person name="Sun Q."/>
            <person name="Evtushenko L."/>
        </authorList>
    </citation>
    <scope>NUCLEOTIDE SEQUENCE</scope>
    <source>
        <strain evidence="2">VKM Ac-1069</strain>
    </source>
</reference>
<dbReference type="AlphaFoldDB" id="A0A9W6P0X7"/>
<evidence type="ECO:0000259" key="1">
    <source>
        <dbReference type="Pfam" id="PF00561"/>
    </source>
</evidence>
<dbReference type="PANTHER" id="PTHR43433:SF1">
    <property type="entry name" value="BLL5160 PROTEIN"/>
    <property type="match status" value="1"/>
</dbReference>